<dbReference type="Proteomes" id="UP000759537">
    <property type="component" value="Unassembled WGS sequence"/>
</dbReference>
<organism evidence="1 2">
    <name type="scientific">Russula ochroleuca</name>
    <dbReference type="NCBI Taxonomy" id="152965"/>
    <lineage>
        <taxon>Eukaryota</taxon>
        <taxon>Fungi</taxon>
        <taxon>Dikarya</taxon>
        <taxon>Basidiomycota</taxon>
        <taxon>Agaricomycotina</taxon>
        <taxon>Agaricomycetes</taxon>
        <taxon>Russulales</taxon>
        <taxon>Russulaceae</taxon>
        <taxon>Russula</taxon>
    </lineage>
</organism>
<evidence type="ECO:0000313" key="2">
    <source>
        <dbReference type="Proteomes" id="UP000759537"/>
    </source>
</evidence>
<evidence type="ECO:0000313" key="1">
    <source>
        <dbReference type="EMBL" id="KAF8480371.1"/>
    </source>
</evidence>
<dbReference type="EMBL" id="WHVB01000008">
    <property type="protein sequence ID" value="KAF8480371.1"/>
    <property type="molecule type" value="Genomic_DNA"/>
</dbReference>
<sequence>MPCHIMRGAQLAVVRRLQVEGQHVMIAIHRQLLGWIANLIAKRLGAYENNKNQNKKETTILFFGVLQSLLAPLDNRDALAIYVPLTIFETSLINLLYLAKLTWTKCSLRP</sequence>
<gene>
    <name evidence="1" type="ORF">DFH94DRAFT_742422</name>
</gene>
<keyword evidence="2" id="KW-1185">Reference proteome</keyword>
<name>A0A9P5MWI8_9AGAM</name>
<reference evidence="1" key="2">
    <citation type="journal article" date="2020" name="Nat. Commun.">
        <title>Large-scale genome sequencing of mycorrhizal fungi provides insights into the early evolution of symbiotic traits.</title>
        <authorList>
            <person name="Miyauchi S."/>
            <person name="Kiss E."/>
            <person name="Kuo A."/>
            <person name="Drula E."/>
            <person name="Kohler A."/>
            <person name="Sanchez-Garcia M."/>
            <person name="Morin E."/>
            <person name="Andreopoulos B."/>
            <person name="Barry K.W."/>
            <person name="Bonito G."/>
            <person name="Buee M."/>
            <person name="Carver A."/>
            <person name="Chen C."/>
            <person name="Cichocki N."/>
            <person name="Clum A."/>
            <person name="Culley D."/>
            <person name="Crous P.W."/>
            <person name="Fauchery L."/>
            <person name="Girlanda M."/>
            <person name="Hayes R.D."/>
            <person name="Keri Z."/>
            <person name="LaButti K."/>
            <person name="Lipzen A."/>
            <person name="Lombard V."/>
            <person name="Magnuson J."/>
            <person name="Maillard F."/>
            <person name="Murat C."/>
            <person name="Nolan M."/>
            <person name="Ohm R.A."/>
            <person name="Pangilinan J."/>
            <person name="Pereira M.F."/>
            <person name="Perotto S."/>
            <person name="Peter M."/>
            <person name="Pfister S."/>
            <person name="Riley R."/>
            <person name="Sitrit Y."/>
            <person name="Stielow J.B."/>
            <person name="Szollosi G."/>
            <person name="Zifcakova L."/>
            <person name="Stursova M."/>
            <person name="Spatafora J.W."/>
            <person name="Tedersoo L."/>
            <person name="Vaario L.M."/>
            <person name="Yamada A."/>
            <person name="Yan M."/>
            <person name="Wang P."/>
            <person name="Xu J."/>
            <person name="Bruns T."/>
            <person name="Baldrian P."/>
            <person name="Vilgalys R."/>
            <person name="Dunand C."/>
            <person name="Henrissat B."/>
            <person name="Grigoriev I.V."/>
            <person name="Hibbett D."/>
            <person name="Nagy L.G."/>
            <person name="Martin F.M."/>
        </authorList>
    </citation>
    <scope>NUCLEOTIDE SEQUENCE</scope>
    <source>
        <strain evidence="1">Prilba</strain>
    </source>
</reference>
<proteinExistence type="predicted"/>
<accession>A0A9P5MWI8</accession>
<comment type="caution">
    <text evidence="1">The sequence shown here is derived from an EMBL/GenBank/DDBJ whole genome shotgun (WGS) entry which is preliminary data.</text>
</comment>
<protein>
    <submittedName>
        <fullName evidence="1">Uncharacterized protein</fullName>
    </submittedName>
</protein>
<dbReference type="AlphaFoldDB" id="A0A9P5MWI8"/>
<reference evidence="1" key="1">
    <citation type="submission" date="2019-10" db="EMBL/GenBank/DDBJ databases">
        <authorList>
            <consortium name="DOE Joint Genome Institute"/>
            <person name="Kuo A."/>
            <person name="Miyauchi S."/>
            <person name="Kiss E."/>
            <person name="Drula E."/>
            <person name="Kohler A."/>
            <person name="Sanchez-Garcia M."/>
            <person name="Andreopoulos B."/>
            <person name="Barry K.W."/>
            <person name="Bonito G."/>
            <person name="Buee M."/>
            <person name="Carver A."/>
            <person name="Chen C."/>
            <person name="Cichocki N."/>
            <person name="Clum A."/>
            <person name="Culley D."/>
            <person name="Crous P.W."/>
            <person name="Fauchery L."/>
            <person name="Girlanda M."/>
            <person name="Hayes R."/>
            <person name="Keri Z."/>
            <person name="LaButti K."/>
            <person name="Lipzen A."/>
            <person name="Lombard V."/>
            <person name="Magnuson J."/>
            <person name="Maillard F."/>
            <person name="Morin E."/>
            <person name="Murat C."/>
            <person name="Nolan M."/>
            <person name="Ohm R."/>
            <person name="Pangilinan J."/>
            <person name="Pereira M."/>
            <person name="Perotto S."/>
            <person name="Peter M."/>
            <person name="Riley R."/>
            <person name="Sitrit Y."/>
            <person name="Stielow B."/>
            <person name="Szollosi G."/>
            <person name="Zifcakova L."/>
            <person name="Stursova M."/>
            <person name="Spatafora J.W."/>
            <person name="Tedersoo L."/>
            <person name="Vaario L.-M."/>
            <person name="Yamada A."/>
            <person name="Yan M."/>
            <person name="Wang P."/>
            <person name="Xu J."/>
            <person name="Bruns T."/>
            <person name="Baldrian P."/>
            <person name="Vilgalys R."/>
            <person name="Henrissat B."/>
            <person name="Grigoriev I.V."/>
            <person name="Hibbett D."/>
            <person name="Nagy L.G."/>
            <person name="Martin F.M."/>
        </authorList>
    </citation>
    <scope>NUCLEOTIDE SEQUENCE</scope>
    <source>
        <strain evidence="1">Prilba</strain>
    </source>
</reference>